<accession>A0A151PE47</accession>
<keyword evidence="2" id="KW-1185">Reference proteome</keyword>
<reference evidence="1 2" key="1">
    <citation type="journal article" date="2012" name="Genome Biol.">
        <title>Sequencing three crocodilian genomes to illuminate the evolution of archosaurs and amniotes.</title>
        <authorList>
            <person name="St John J.A."/>
            <person name="Braun E.L."/>
            <person name="Isberg S.R."/>
            <person name="Miles L.G."/>
            <person name="Chong A.Y."/>
            <person name="Gongora J."/>
            <person name="Dalzell P."/>
            <person name="Moran C."/>
            <person name="Bed'hom B."/>
            <person name="Abzhanov A."/>
            <person name="Burgess S.C."/>
            <person name="Cooksey A.M."/>
            <person name="Castoe T.A."/>
            <person name="Crawford N.G."/>
            <person name="Densmore L.D."/>
            <person name="Drew J.C."/>
            <person name="Edwards S.V."/>
            <person name="Faircloth B.C."/>
            <person name="Fujita M.K."/>
            <person name="Greenwold M.J."/>
            <person name="Hoffmann F.G."/>
            <person name="Howard J.M."/>
            <person name="Iguchi T."/>
            <person name="Janes D.E."/>
            <person name="Khan S.Y."/>
            <person name="Kohno S."/>
            <person name="de Koning A.J."/>
            <person name="Lance S.L."/>
            <person name="McCarthy F.M."/>
            <person name="McCormack J.E."/>
            <person name="Merchant M.E."/>
            <person name="Peterson D.G."/>
            <person name="Pollock D.D."/>
            <person name="Pourmand N."/>
            <person name="Raney B.J."/>
            <person name="Roessler K.A."/>
            <person name="Sanford J.R."/>
            <person name="Sawyer R.H."/>
            <person name="Schmidt C.J."/>
            <person name="Triplett E.W."/>
            <person name="Tuberville T.D."/>
            <person name="Venegas-Anaya M."/>
            <person name="Howard J.T."/>
            <person name="Jarvis E.D."/>
            <person name="Guillette L.J.Jr."/>
            <person name="Glenn T.C."/>
            <person name="Green R.E."/>
            <person name="Ray D.A."/>
        </authorList>
    </citation>
    <scope>NUCLEOTIDE SEQUENCE [LARGE SCALE GENOMIC DNA]</scope>
    <source>
        <strain evidence="1">KSC_2009_1</strain>
    </source>
</reference>
<dbReference type="EMBL" id="AKHW03000474">
    <property type="protein sequence ID" value="KYO47214.1"/>
    <property type="molecule type" value="Genomic_DNA"/>
</dbReference>
<name>A0A151PE47_ALLMI</name>
<evidence type="ECO:0000313" key="1">
    <source>
        <dbReference type="EMBL" id="KYO47214.1"/>
    </source>
</evidence>
<evidence type="ECO:0000313" key="2">
    <source>
        <dbReference type="Proteomes" id="UP000050525"/>
    </source>
</evidence>
<sequence>MPQGAKELTAASPALHEKCCRTSNAPGALASQAANAALLYFISELHCSLAEPPNNDLQTPVPAERFCRSKELDGNASKLKTSGDTHLLRDSLSGTGFLPAEPLQSLFF</sequence>
<proteinExistence type="predicted"/>
<protein>
    <submittedName>
        <fullName evidence="1">Uncharacterized protein</fullName>
    </submittedName>
</protein>
<organism evidence="1 2">
    <name type="scientific">Alligator mississippiensis</name>
    <name type="common">American alligator</name>
    <dbReference type="NCBI Taxonomy" id="8496"/>
    <lineage>
        <taxon>Eukaryota</taxon>
        <taxon>Metazoa</taxon>
        <taxon>Chordata</taxon>
        <taxon>Craniata</taxon>
        <taxon>Vertebrata</taxon>
        <taxon>Euteleostomi</taxon>
        <taxon>Archelosauria</taxon>
        <taxon>Archosauria</taxon>
        <taxon>Crocodylia</taxon>
        <taxon>Alligatoridae</taxon>
        <taxon>Alligatorinae</taxon>
        <taxon>Alligator</taxon>
    </lineage>
</organism>
<dbReference type="Proteomes" id="UP000050525">
    <property type="component" value="Unassembled WGS sequence"/>
</dbReference>
<dbReference type="AlphaFoldDB" id="A0A151PE47"/>
<comment type="caution">
    <text evidence="1">The sequence shown here is derived from an EMBL/GenBank/DDBJ whole genome shotgun (WGS) entry which is preliminary data.</text>
</comment>
<gene>
    <name evidence="1" type="ORF">Y1Q_0019934</name>
</gene>